<dbReference type="GO" id="GO:0008810">
    <property type="term" value="F:cellulase activity"/>
    <property type="evidence" value="ECO:0007669"/>
    <property type="project" value="UniProtKB-EC"/>
</dbReference>
<evidence type="ECO:0000313" key="12">
    <source>
        <dbReference type="Proteomes" id="UP000824469"/>
    </source>
</evidence>
<comment type="catalytic activity">
    <reaction evidence="1">
        <text>Endohydrolysis of (1-&gt;4)-beta-D-glucosidic linkages in cellulose, lichenin and cereal beta-D-glucans.</text>
        <dbReference type="EC" id="3.2.1.4"/>
    </reaction>
</comment>
<dbReference type="Gene3D" id="1.50.10.10">
    <property type="match status" value="1"/>
</dbReference>
<dbReference type="Pfam" id="PF00759">
    <property type="entry name" value="Glyco_hydro_9"/>
    <property type="match status" value="1"/>
</dbReference>
<keyword evidence="6" id="KW-0119">Carbohydrate metabolism</keyword>
<accession>A0AA38L6F3</accession>
<evidence type="ECO:0000256" key="9">
    <source>
        <dbReference type="SAM" id="MobiDB-lite"/>
    </source>
</evidence>
<evidence type="ECO:0000256" key="1">
    <source>
        <dbReference type="ARBA" id="ARBA00000966"/>
    </source>
</evidence>
<proteinExistence type="inferred from homology"/>
<comment type="similarity">
    <text evidence="2">Belongs to the glycosyl hydrolase 9 (cellulase E) family.</text>
</comment>
<dbReference type="InterPro" id="IPR001701">
    <property type="entry name" value="Glyco_hydro_9"/>
</dbReference>
<comment type="caution">
    <text evidence="11">The sequence shown here is derived from an EMBL/GenBank/DDBJ whole genome shotgun (WGS) entry which is preliminary data.</text>
</comment>
<name>A0AA38L6F3_TAXCH</name>
<evidence type="ECO:0000256" key="4">
    <source>
        <dbReference type="ARBA" id="ARBA00022801"/>
    </source>
</evidence>
<keyword evidence="5" id="KW-0136">Cellulose degradation</keyword>
<evidence type="ECO:0000256" key="7">
    <source>
        <dbReference type="ARBA" id="ARBA00023295"/>
    </source>
</evidence>
<evidence type="ECO:0000256" key="5">
    <source>
        <dbReference type="ARBA" id="ARBA00023001"/>
    </source>
</evidence>
<dbReference type="InterPro" id="IPR012341">
    <property type="entry name" value="6hp_glycosidase-like_sf"/>
</dbReference>
<feature type="non-terminal residue" evidence="11">
    <location>
        <position position="1"/>
    </location>
</feature>
<evidence type="ECO:0000313" key="11">
    <source>
        <dbReference type="EMBL" id="KAH9309740.1"/>
    </source>
</evidence>
<keyword evidence="8" id="KW-0624">Polysaccharide degradation</keyword>
<dbReference type="SUPFAM" id="SSF48208">
    <property type="entry name" value="Six-hairpin glycosidases"/>
    <property type="match status" value="1"/>
</dbReference>
<sequence length="140" mass="15736">MEWREDMAKDQLEWPRTRVVYQVKVGPTTPQTSPAQMVPPIWPRLEDNRRPSNRCELGVPVGMPSGNLNSSRLVPPQPPQDDSNGDSSLDELLWAAAWLYKATHNQSYLNFVVENQGWSGIVSEFSSNNKFAGAQILLAQ</sequence>
<evidence type="ECO:0000256" key="6">
    <source>
        <dbReference type="ARBA" id="ARBA00023277"/>
    </source>
</evidence>
<dbReference type="InterPro" id="IPR008928">
    <property type="entry name" value="6-hairpin_glycosidase_sf"/>
</dbReference>
<dbReference type="Proteomes" id="UP000824469">
    <property type="component" value="Unassembled WGS sequence"/>
</dbReference>
<dbReference type="EMBL" id="JAHRHJ020000007">
    <property type="protein sequence ID" value="KAH9309740.1"/>
    <property type="molecule type" value="Genomic_DNA"/>
</dbReference>
<dbReference type="PANTHER" id="PTHR22298">
    <property type="entry name" value="ENDO-1,4-BETA-GLUCANASE"/>
    <property type="match status" value="1"/>
</dbReference>
<keyword evidence="4" id="KW-0378">Hydrolase</keyword>
<protein>
    <recommendedName>
        <fullName evidence="3">cellulase</fullName>
        <ecNumber evidence="3">3.2.1.4</ecNumber>
    </recommendedName>
</protein>
<dbReference type="AlphaFoldDB" id="A0AA38L6F3"/>
<gene>
    <name evidence="11" type="ORF">KI387_037651</name>
</gene>
<evidence type="ECO:0000256" key="8">
    <source>
        <dbReference type="ARBA" id="ARBA00023326"/>
    </source>
</evidence>
<evidence type="ECO:0000259" key="10">
    <source>
        <dbReference type="Pfam" id="PF00759"/>
    </source>
</evidence>
<evidence type="ECO:0000256" key="3">
    <source>
        <dbReference type="ARBA" id="ARBA00012601"/>
    </source>
</evidence>
<dbReference type="GO" id="GO:0030245">
    <property type="term" value="P:cellulose catabolic process"/>
    <property type="evidence" value="ECO:0007669"/>
    <property type="project" value="UniProtKB-KW"/>
</dbReference>
<feature type="domain" description="Glycoside hydrolase family 9" evidence="10">
    <location>
        <begin position="88"/>
        <end position="140"/>
    </location>
</feature>
<evidence type="ECO:0000256" key="2">
    <source>
        <dbReference type="ARBA" id="ARBA00007072"/>
    </source>
</evidence>
<keyword evidence="7" id="KW-0326">Glycosidase</keyword>
<organism evidence="11 12">
    <name type="scientific">Taxus chinensis</name>
    <name type="common">Chinese yew</name>
    <name type="synonym">Taxus wallichiana var. chinensis</name>
    <dbReference type="NCBI Taxonomy" id="29808"/>
    <lineage>
        <taxon>Eukaryota</taxon>
        <taxon>Viridiplantae</taxon>
        <taxon>Streptophyta</taxon>
        <taxon>Embryophyta</taxon>
        <taxon>Tracheophyta</taxon>
        <taxon>Spermatophyta</taxon>
        <taxon>Pinopsida</taxon>
        <taxon>Pinidae</taxon>
        <taxon>Conifers II</taxon>
        <taxon>Cupressales</taxon>
        <taxon>Taxaceae</taxon>
        <taxon>Taxus</taxon>
    </lineage>
</organism>
<feature type="region of interest" description="Disordered" evidence="9">
    <location>
        <begin position="27"/>
        <end position="87"/>
    </location>
</feature>
<keyword evidence="12" id="KW-1185">Reference proteome</keyword>
<dbReference type="EC" id="3.2.1.4" evidence="3"/>
<reference evidence="11 12" key="1">
    <citation type="journal article" date="2021" name="Nat. Plants">
        <title>The Taxus genome provides insights into paclitaxel biosynthesis.</title>
        <authorList>
            <person name="Xiong X."/>
            <person name="Gou J."/>
            <person name="Liao Q."/>
            <person name="Li Y."/>
            <person name="Zhou Q."/>
            <person name="Bi G."/>
            <person name="Li C."/>
            <person name="Du R."/>
            <person name="Wang X."/>
            <person name="Sun T."/>
            <person name="Guo L."/>
            <person name="Liang H."/>
            <person name="Lu P."/>
            <person name="Wu Y."/>
            <person name="Zhang Z."/>
            <person name="Ro D.K."/>
            <person name="Shang Y."/>
            <person name="Huang S."/>
            <person name="Yan J."/>
        </authorList>
    </citation>
    <scope>NUCLEOTIDE SEQUENCE [LARGE SCALE GENOMIC DNA]</scope>
    <source>
        <strain evidence="11">Ta-2019</strain>
    </source>
</reference>